<dbReference type="PANTHER" id="PTHR40277">
    <property type="entry name" value="BLL5419 PROTEIN"/>
    <property type="match status" value="1"/>
</dbReference>
<keyword evidence="5 6" id="KW-0472">Membrane</keyword>
<keyword evidence="8" id="KW-1185">Reference proteome</keyword>
<dbReference type="GO" id="GO:0005886">
    <property type="term" value="C:plasma membrane"/>
    <property type="evidence" value="ECO:0007669"/>
    <property type="project" value="UniProtKB-SubCell"/>
</dbReference>
<dbReference type="STRING" id="938405.SAMN02927895_02408"/>
<gene>
    <name evidence="7" type="ORF">SAMN04487779_1005154</name>
</gene>
<evidence type="ECO:0000256" key="1">
    <source>
        <dbReference type="ARBA" id="ARBA00004651"/>
    </source>
</evidence>
<dbReference type="InterPro" id="IPR022791">
    <property type="entry name" value="L-PG_synthase/AglD"/>
</dbReference>
<reference evidence="7 8" key="1">
    <citation type="submission" date="2016-10" db="EMBL/GenBank/DDBJ databases">
        <authorList>
            <person name="de Groot N.N."/>
        </authorList>
    </citation>
    <scope>NUCLEOTIDE SEQUENCE [LARGE SCALE GENOMIC DNA]</scope>
    <source>
        <strain evidence="7 8">CPCC 100156</strain>
    </source>
</reference>
<dbReference type="Proteomes" id="UP000198925">
    <property type="component" value="Unassembled WGS sequence"/>
</dbReference>
<dbReference type="Pfam" id="PF03706">
    <property type="entry name" value="LPG_synthase_TM"/>
    <property type="match status" value="1"/>
</dbReference>
<sequence length="323" mass="34318">MNWSALVTLLVGTAVLAALLAANDLAEILRLLAGMSWGILAVVALRLPQILASAFGWAPLIEDAARPPWPVLFRLRWIRDAVNALLPVAQVGGDVVRAQLLVRRGVRGVTATASVAVDLAAEMAAQVAFSAIGLTVLWYVPHRGPVGWAVAACAVLGAMAGSFLAAQRWGLFRLVERLLPRLARQGQAAATGLHEAVVRLYGAPRRLWISGAAHLASWLFGVLETWAALRLLGIEAGLAEAVVIESLGQLARSLGFMVPGAIGVQEGGFVLACGLFGIPPEQALAFALIRRIRDILLGLPGIIAWRWDAAAVPHRTLTDPRPR</sequence>
<evidence type="ECO:0000256" key="3">
    <source>
        <dbReference type="ARBA" id="ARBA00022692"/>
    </source>
</evidence>
<evidence type="ECO:0000256" key="4">
    <source>
        <dbReference type="ARBA" id="ARBA00022989"/>
    </source>
</evidence>
<keyword evidence="2" id="KW-1003">Cell membrane</keyword>
<feature type="transmembrane region" description="Helical" evidence="6">
    <location>
        <begin position="37"/>
        <end position="58"/>
    </location>
</feature>
<organism evidence="7 8">
    <name type="scientific">Belnapia rosea</name>
    <dbReference type="NCBI Taxonomy" id="938405"/>
    <lineage>
        <taxon>Bacteria</taxon>
        <taxon>Pseudomonadati</taxon>
        <taxon>Pseudomonadota</taxon>
        <taxon>Alphaproteobacteria</taxon>
        <taxon>Acetobacterales</taxon>
        <taxon>Roseomonadaceae</taxon>
        <taxon>Belnapia</taxon>
    </lineage>
</organism>
<dbReference type="RefSeq" id="WP_090663423.1">
    <property type="nucleotide sequence ID" value="NZ_FMZX01000005.1"/>
</dbReference>
<proteinExistence type="predicted"/>
<dbReference type="EMBL" id="FMZX01000005">
    <property type="protein sequence ID" value="SDD20179.1"/>
    <property type="molecule type" value="Genomic_DNA"/>
</dbReference>
<evidence type="ECO:0000256" key="2">
    <source>
        <dbReference type="ARBA" id="ARBA00022475"/>
    </source>
</evidence>
<feature type="transmembrane region" description="Helical" evidence="6">
    <location>
        <begin position="123"/>
        <end position="140"/>
    </location>
</feature>
<keyword evidence="4 6" id="KW-1133">Transmembrane helix</keyword>
<name>A0A1G6STS1_9PROT</name>
<dbReference type="AlphaFoldDB" id="A0A1G6STS1"/>
<accession>A0A1G6STS1</accession>
<dbReference type="NCBIfam" id="TIGR03476">
    <property type="entry name" value="HpnL"/>
    <property type="match status" value="1"/>
</dbReference>
<evidence type="ECO:0000256" key="6">
    <source>
        <dbReference type="SAM" id="Phobius"/>
    </source>
</evidence>
<evidence type="ECO:0000256" key="5">
    <source>
        <dbReference type="ARBA" id="ARBA00023136"/>
    </source>
</evidence>
<protein>
    <submittedName>
        <fullName evidence="7">Putative membrane protein</fullName>
    </submittedName>
</protein>
<comment type="subcellular location">
    <subcellularLocation>
        <location evidence="1">Cell membrane</location>
        <topology evidence="1">Multi-pass membrane protein</topology>
    </subcellularLocation>
</comment>
<evidence type="ECO:0000313" key="8">
    <source>
        <dbReference type="Proteomes" id="UP000198925"/>
    </source>
</evidence>
<feature type="transmembrane region" description="Helical" evidence="6">
    <location>
        <begin position="146"/>
        <end position="166"/>
    </location>
</feature>
<dbReference type="PANTHER" id="PTHR40277:SF1">
    <property type="entry name" value="BLL5419 PROTEIN"/>
    <property type="match status" value="1"/>
</dbReference>
<keyword evidence="3 6" id="KW-0812">Transmembrane</keyword>
<evidence type="ECO:0000313" key="7">
    <source>
        <dbReference type="EMBL" id="SDD20179.1"/>
    </source>
</evidence>